<evidence type="ECO:0000313" key="2">
    <source>
        <dbReference type="Proteomes" id="UP001054846"/>
    </source>
</evidence>
<evidence type="ECO:0000313" key="1">
    <source>
        <dbReference type="EMBL" id="UFP95030.1"/>
    </source>
</evidence>
<name>A0ABY3PMW2_9CYAN</name>
<accession>A0ABY3PMW2</accession>
<organism evidence="1 2">
    <name type="scientific">Gloeobacter morelensis MG652769</name>
    <dbReference type="NCBI Taxonomy" id="2781736"/>
    <lineage>
        <taxon>Bacteria</taxon>
        <taxon>Bacillati</taxon>
        <taxon>Cyanobacteriota</taxon>
        <taxon>Cyanophyceae</taxon>
        <taxon>Gloeobacterales</taxon>
        <taxon>Gloeobacteraceae</taxon>
        <taxon>Gloeobacter</taxon>
        <taxon>Gloeobacter morelensis</taxon>
    </lineage>
</organism>
<dbReference type="Pfam" id="PF05258">
    <property type="entry name" value="DciA"/>
    <property type="match status" value="1"/>
</dbReference>
<dbReference type="PANTHER" id="PTHR36456:SF1">
    <property type="entry name" value="UPF0232 PROTEIN SCO3875"/>
    <property type="match status" value="1"/>
</dbReference>
<dbReference type="EMBL" id="CP063845">
    <property type="protein sequence ID" value="UFP95030.1"/>
    <property type="molecule type" value="Genomic_DNA"/>
</dbReference>
<keyword evidence="2" id="KW-1185">Reference proteome</keyword>
<dbReference type="InterPro" id="IPR007922">
    <property type="entry name" value="DciA-like"/>
</dbReference>
<dbReference type="Proteomes" id="UP001054846">
    <property type="component" value="Chromosome"/>
</dbReference>
<proteinExistence type="predicted"/>
<dbReference type="RefSeq" id="WP_230842146.1">
    <property type="nucleotide sequence ID" value="NZ_CP063845.1"/>
</dbReference>
<gene>
    <name evidence="1" type="ORF">ISF26_01915</name>
</gene>
<reference evidence="1 2" key="1">
    <citation type="journal article" date="2021" name="Genome Biol. Evol.">
        <title>Complete Genome Sequencing of a Novel Gloeobacter Species from a Waterfall Cave in Mexico.</title>
        <authorList>
            <person name="Saw J.H."/>
            <person name="Cardona T."/>
            <person name="Montejano G."/>
        </authorList>
    </citation>
    <scope>NUCLEOTIDE SEQUENCE [LARGE SCALE GENOMIC DNA]</scope>
    <source>
        <strain evidence="1">MG652769</strain>
    </source>
</reference>
<sequence>MKPVSLSSLLGDLVRNPQMARNQRLVQLQKQWPKVVGEAVAAHCRPLKLQDGVLTVAVCGAVWAQNLGYQRRLLVGKIAEIWGAAEPLRDIRFETTGWYAREKTGRVPLAPEHPLLVPLAGHPAPAPGAGPPTLQDKLERLRTLARWRGEQLPECPRCRMGAPQGELVRWGMCGSCAVRP</sequence>
<dbReference type="PANTHER" id="PTHR36456">
    <property type="entry name" value="UPF0232 PROTEIN SCO3875"/>
    <property type="match status" value="1"/>
</dbReference>
<protein>
    <submittedName>
        <fullName evidence="1">DUF721 domain-containing protein</fullName>
    </submittedName>
</protein>